<protein>
    <recommendedName>
        <fullName evidence="1">Stress-response A/B barrel domain-containing protein</fullName>
    </recommendedName>
</protein>
<dbReference type="InParanoid" id="A0A2T3AA90"/>
<dbReference type="Gene3D" id="3.30.70.100">
    <property type="match status" value="1"/>
</dbReference>
<name>A0A2T3AA90_9PEZI</name>
<dbReference type="Proteomes" id="UP000241462">
    <property type="component" value="Unassembled WGS sequence"/>
</dbReference>
<dbReference type="InterPro" id="IPR011008">
    <property type="entry name" value="Dimeric_a/b-barrel"/>
</dbReference>
<keyword evidence="3" id="KW-1185">Reference proteome</keyword>
<accession>A0A2T3AA90</accession>
<evidence type="ECO:0000313" key="2">
    <source>
        <dbReference type="EMBL" id="PSR88570.1"/>
    </source>
</evidence>
<dbReference type="SUPFAM" id="SSF54909">
    <property type="entry name" value="Dimeric alpha+beta barrel"/>
    <property type="match status" value="1"/>
</dbReference>
<dbReference type="EMBL" id="KZ678427">
    <property type="protein sequence ID" value="PSR88570.1"/>
    <property type="molecule type" value="Genomic_DNA"/>
</dbReference>
<dbReference type="PROSITE" id="PS51502">
    <property type="entry name" value="S_R_A_B_BARREL"/>
    <property type="match status" value="1"/>
</dbReference>
<organism evidence="2 3">
    <name type="scientific">Coniella lustricola</name>
    <dbReference type="NCBI Taxonomy" id="2025994"/>
    <lineage>
        <taxon>Eukaryota</taxon>
        <taxon>Fungi</taxon>
        <taxon>Dikarya</taxon>
        <taxon>Ascomycota</taxon>
        <taxon>Pezizomycotina</taxon>
        <taxon>Sordariomycetes</taxon>
        <taxon>Sordariomycetidae</taxon>
        <taxon>Diaporthales</taxon>
        <taxon>Schizoparmaceae</taxon>
        <taxon>Coniella</taxon>
    </lineage>
</organism>
<feature type="domain" description="Stress-response A/B barrel" evidence="1">
    <location>
        <begin position="5"/>
        <end position="104"/>
    </location>
</feature>
<sequence>MSRLIHRVTMFKLPGSDQQAQLLAAYDTLAKEQNKDGKPYIAYLCAGLSNPEDVRHKGYTLVAHSKFRSFEDMKFYDEQCAAHAALKKTVRELSPEEPPLTVYFEGQPGLDETHD</sequence>
<gene>
    <name evidence="2" type="ORF">BD289DRAFT_432095</name>
</gene>
<dbReference type="SMART" id="SM00886">
    <property type="entry name" value="Dabb"/>
    <property type="match status" value="1"/>
</dbReference>
<dbReference type="InterPro" id="IPR013097">
    <property type="entry name" value="Dabb"/>
</dbReference>
<evidence type="ECO:0000259" key="1">
    <source>
        <dbReference type="PROSITE" id="PS51502"/>
    </source>
</evidence>
<dbReference type="AlphaFoldDB" id="A0A2T3AA90"/>
<proteinExistence type="predicted"/>
<reference evidence="2 3" key="1">
    <citation type="journal article" date="2018" name="Mycol. Prog.">
        <title>Coniella lustricola, a new species from submerged detritus.</title>
        <authorList>
            <person name="Raudabaugh D.B."/>
            <person name="Iturriaga T."/>
            <person name="Carver A."/>
            <person name="Mondo S."/>
            <person name="Pangilinan J."/>
            <person name="Lipzen A."/>
            <person name="He G."/>
            <person name="Amirebrahimi M."/>
            <person name="Grigoriev I.V."/>
            <person name="Miller A.N."/>
        </authorList>
    </citation>
    <scope>NUCLEOTIDE SEQUENCE [LARGE SCALE GENOMIC DNA]</scope>
    <source>
        <strain evidence="2 3">B22-T-1</strain>
    </source>
</reference>
<dbReference type="Pfam" id="PF07876">
    <property type="entry name" value="Dabb"/>
    <property type="match status" value="1"/>
</dbReference>
<dbReference type="OrthoDB" id="3830014at2759"/>
<evidence type="ECO:0000313" key="3">
    <source>
        <dbReference type="Proteomes" id="UP000241462"/>
    </source>
</evidence>